<evidence type="ECO:0000256" key="1">
    <source>
        <dbReference type="ARBA" id="ARBA00022884"/>
    </source>
</evidence>
<organism evidence="4 5">
    <name type="scientific">Conidiobolus coronatus (strain ATCC 28846 / CBS 209.66 / NRRL 28638)</name>
    <name type="common">Delacroixia coronata</name>
    <dbReference type="NCBI Taxonomy" id="796925"/>
    <lineage>
        <taxon>Eukaryota</taxon>
        <taxon>Fungi</taxon>
        <taxon>Fungi incertae sedis</taxon>
        <taxon>Zoopagomycota</taxon>
        <taxon>Entomophthoromycotina</taxon>
        <taxon>Entomophthoromycetes</taxon>
        <taxon>Entomophthorales</taxon>
        <taxon>Ancylistaceae</taxon>
        <taxon>Conidiobolus</taxon>
    </lineage>
</organism>
<dbReference type="FunFam" id="3.30.70.330:FF:000218">
    <property type="entry name" value="RNA-binding motif protein, X-linked 2"/>
    <property type="match status" value="1"/>
</dbReference>
<dbReference type="InterPro" id="IPR045844">
    <property type="entry name" value="RRM_Ist3-like"/>
</dbReference>
<dbReference type="OMA" id="CAPKPQI"/>
<dbReference type="OrthoDB" id="2573941at2759"/>
<dbReference type="SMART" id="SM00360">
    <property type="entry name" value="RRM"/>
    <property type="match status" value="1"/>
</dbReference>
<dbReference type="GO" id="GO:0005686">
    <property type="term" value="C:U2 snRNP"/>
    <property type="evidence" value="ECO:0007669"/>
    <property type="project" value="EnsemblFungi"/>
</dbReference>
<dbReference type="AlphaFoldDB" id="A0A137PHG9"/>
<keyword evidence="5" id="KW-1185">Reference proteome</keyword>
<evidence type="ECO:0000259" key="3">
    <source>
        <dbReference type="PROSITE" id="PS50102"/>
    </source>
</evidence>
<dbReference type="GO" id="GO:0070274">
    <property type="term" value="C:RES complex"/>
    <property type="evidence" value="ECO:0007669"/>
    <property type="project" value="EnsemblFungi"/>
</dbReference>
<dbReference type="GO" id="GO:0000974">
    <property type="term" value="C:Prp19 complex"/>
    <property type="evidence" value="ECO:0007669"/>
    <property type="project" value="EnsemblFungi"/>
</dbReference>
<dbReference type="CDD" id="cd12411">
    <property type="entry name" value="RRM_ist3_like"/>
    <property type="match status" value="1"/>
</dbReference>
<dbReference type="InterPro" id="IPR035979">
    <property type="entry name" value="RBD_domain_sf"/>
</dbReference>
<sequence>SVVREIGSLNKKELERNLVGKGSWHDDYKDSAYIFVGGLPFNLTEGDVITIFSQYGEIMDINLVKDQKTGKSKGFAFLAYQDQRSTVLAVDNFNGTKILERTIRVDHVRDYKK</sequence>
<dbReference type="PANTHER" id="PTHR45880">
    <property type="entry name" value="RNA-BINDING MOTIF PROTEIN, X-LINKED 2"/>
    <property type="match status" value="1"/>
</dbReference>
<keyword evidence="1 2" id="KW-0694">RNA-binding</keyword>
<dbReference type="GO" id="GO:0000349">
    <property type="term" value="P:generation of catalytic spliceosome for first transesterification step"/>
    <property type="evidence" value="ECO:0007669"/>
    <property type="project" value="EnsemblFungi"/>
</dbReference>
<dbReference type="Pfam" id="PF00076">
    <property type="entry name" value="RRM_1"/>
    <property type="match status" value="1"/>
</dbReference>
<dbReference type="GO" id="GO:0000384">
    <property type="term" value="F:first spliceosomal transesterification activity"/>
    <property type="evidence" value="ECO:0007669"/>
    <property type="project" value="EnsemblFungi"/>
</dbReference>
<dbReference type="PROSITE" id="PS50102">
    <property type="entry name" value="RRM"/>
    <property type="match status" value="1"/>
</dbReference>
<dbReference type="InterPro" id="IPR051847">
    <property type="entry name" value="RNA_proc/Spliceosome_comp"/>
</dbReference>
<dbReference type="Gene3D" id="3.30.70.330">
    <property type="match status" value="1"/>
</dbReference>
<dbReference type="EMBL" id="KQ964423">
    <property type="protein sequence ID" value="KXN74449.1"/>
    <property type="molecule type" value="Genomic_DNA"/>
</dbReference>
<dbReference type="InterPro" id="IPR000504">
    <property type="entry name" value="RRM_dom"/>
</dbReference>
<protein>
    <recommendedName>
        <fullName evidence="3">RRM domain-containing protein</fullName>
    </recommendedName>
</protein>
<feature type="non-terminal residue" evidence="4">
    <location>
        <position position="1"/>
    </location>
</feature>
<reference evidence="4 5" key="1">
    <citation type="journal article" date="2015" name="Genome Biol. Evol.">
        <title>Phylogenomic analyses indicate that early fungi evolved digesting cell walls of algal ancestors of land plants.</title>
        <authorList>
            <person name="Chang Y."/>
            <person name="Wang S."/>
            <person name="Sekimoto S."/>
            <person name="Aerts A.L."/>
            <person name="Choi C."/>
            <person name="Clum A."/>
            <person name="LaButti K.M."/>
            <person name="Lindquist E.A."/>
            <person name="Yee Ngan C."/>
            <person name="Ohm R.A."/>
            <person name="Salamov A.A."/>
            <person name="Grigoriev I.V."/>
            <person name="Spatafora J.W."/>
            <person name="Berbee M.L."/>
        </authorList>
    </citation>
    <scope>NUCLEOTIDE SEQUENCE [LARGE SCALE GENOMIC DNA]</scope>
    <source>
        <strain evidence="4 5">NRRL 28638</strain>
    </source>
</reference>
<evidence type="ECO:0000256" key="2">
    <source>
        <dbReference type="PROSITE-ProRule" id="PRU00176"/>
    </source>
</evidence>
<dbReference type="Proteomes" id="UP000070444">
    <property type="component" value="Unassembled WGS sequence"/>
</dbReference>
<feature type="non-terminal residue" evidence="4">
    <location>
        <position position="113"/>
    </location>
</feature>
<evidence type="ECO:0000313" key="4">
    <source>
        <dbReference type="EMBL" id="KXN74449.1"/>
    </source>
</evidence>
<evidence type="ECO:0000313" key="5">
    <source>
        <dbReference type="Proteomes" id="UP000070444"/>
    </source>
</evidence>
<dbReference type="GO" id="GO:0003723">
    <property type="term" value="F:RNA binding"/>
    <property type="evidence" value="ECO:0007669"/>
    <property type="project" value="UniProtKB-UniRule"/>
</dbReference>
<dbReference type="PANTHER" id="PTHR45880:SF1">
    <property type="entry name" value="RNA-BINDING MOTIF PROTEIN, X-LINKED 2"/>
    <property type="match status" value="1"/>
</dbReference>
<dbReference type="InterPro" id="IPR012677">
    <property type="entry name" value="Nucleotide-bd_a/b_plait_sf"/>
</dbReference>
<accession>A0A137PHG9</accession>
<dbReference type="GO" id="GO:0006406">
    <property type="term" value="P:mRNA export from nucleus"/>
    <property type="evidence" value="ECO:0007669"/>
    <property type="project" value="EnsemblFungi"/>
</dbReference>
<dbReference type="STRING" id="796925.A0A137PHG9"/>
<name>A0A137PHG9_CONC2</name>
<dbReference type="GO" id="GO:0071013">
    <property type="term" value="C:catalytic step 2 spliceosome"/>
    <property type="evidence" value="ECO:0007669"/>
    <property type="project" value="TreeGrafter"/>
</dbReference>
<dbReference type="GO" id="GO:0071011">
    <property type="term" value="C:precatalytic spliceosome"/>
    <property type="evidence" value="ECO:0007669"/>
    <property type="project" value="TreeGrafter"/>
</dbReference>
<dbReference type="GO" id="GO:0051237">
    <property type="term" value="P:maintenance of RNA location"/>
    <property type="evidence" value="ECO:0007669"/>
    <property type="project" value="EnsemblFungi"/>
</dbReference>
<feature type="domain" description="RRM" evidence="3">
    <location>
        <begin position="32"/>
        <end position="110"/>
    </location>
</feature>
<dbReference type="SUPFAM" id="SSF54928">
    <property type="entry name" value="RNA-binding domain, RBD"/>
    <property type="match status" value="1"/>
</dbReference>
<dbReference type="GO" id="GO:0005654">
    <property type="term" value="C:nucleoplasm"/>
    <property type="evidence" value="ECO:0007669"/>
    <property type="project" value="UniProtKB-ARBA"/>
</dbReference>
<proteinExistence type="predicted"/>
<gene>
    <name evidence="4" type="ORF">CONCODRAFT_27199</name>
</gene>
<dbReference type="GO" id="GO:0000245">
    <property type="term" value="P:spliceosomal complex assembly"/>
    <property type="evidence" value="ECO:0007669"/>
    <property type="project" value="EnsemblFungi"/>
</dbReference>